<accession>L7VFD7</accession>
<evidence type="ECO:0000256" key="1">
    <source>
        <dbReference type="ARBA" id="ARBA00001933"/>
    </source>
</evidence>
<dbReference type="EC" id="2.5.1.48" evidence="7"/>
<organism evidence="12 13">
    <name type="scientific">Mycobacterium liflandii (strain 128FXT)</name>
    <dbReference type="NCBI Taxonomy" id="459424"/>
    <lineage>
        <taxon>Bacteria</taxon>
        <taxon>Bacillati</taxon>
        <taxon>Actinomycetota</taxon>
        <taxon>Actinomycetes</taxon>
        <taxon>Mycobacteriales</taxon>
        <taxon>Mycobacteriaceae</taxon>
        <taxon>Mycobacterium</taxon>
        <taxon>Mycobacterium ulcerans group</taxon>
    </lineage>
</organism>
<evidence type="ECO:0000256" key="11">
    <source>
        <dbReference type="RuleBase" id="RU362118"/>
    </source>
</evidence>
<name>L7VFD7_MYCL1</name>
<evidence type="ECO:0000256" key="2">
    <source>
        <dbReference type="ARBA" id="ARBA00009077"/>
    </source>
</evidence>
<dbReference type="Gene3D" id="3.90.1150.10">
    <property type="entry name" value="Aspartate Aminotransferase, domain 1"/>
    <property type="match status" value="1"/>
</dbReference>
<dbReference type="PANTHER" id="PTHR11808:SF15">
    <property type="entry name" value="CYSTATHIONINE GAMMA-LYASE"/>
    <property type="match status" value="1"/>
</dbReference>
<dbReference type="InterPro" id="IPR015424">
    <property type="entry name" value="PyrdxlP-dep_Trfase"/>
</dbReference>
<evidence type="ECO:0000313" key="13">
    <source>
        <dbReference type="Proteomes" id="UP000011157"/>
    </source>
</evidence>
<protein>
    <recommendedName>
        <fullName evidence="8">Cystathionine gamma-synthase</fullName>
        <ecNumber evidence="7">2.5.1.48</ecNumber>
    </recommendedName>
    <alternativeName>
        <fullName evidence="9">O-succinylhomoserine (thiol)-lyase</fullName>
    </alternativeName>
</protein>
<evidence type="ECO:0000256" key="4">
    <source>
        <dbReference type="ARBA" id="ARBA00022898"/>
    </source>
</evidence>
<dbReference type="AlphaFoldDB" id="L7VFD7"/>
<comment type="catalytic activity">
    <reaction evidence="6">
        <text>O-succinyl-L-homoserine + L-cysteine = L,L-cystathionine + succinate + H(+)</text>
        <dbReference type="Rhea" id="RHEA:20397"/>
        <dbReference type="ChEBI" id="CHEBI:15378"/>
        <dbReference type="ChEBI" id="CHEBI:30031"/>
        <dbReference type="ChEBI" id="CHEBI:35235"/>
        <dbReference type="ChEBI" id="CHEBI:57661"/>
        <dbReference type="ChEBI" id="CHEBI:58161"/>
        <dbReference type="EC" id="2.5.1.48"/>
    </reaction>
</comment>
<dbReference type="GO" id="GO:0005737">
    <property type="term" value="C:cytoplasm"/>
    <property type="evidence" value="ECO:0007669"/>
    <property type="project" value="TreeGrafter"/>
</dbReference>
<evidence type="ECO:0000256" key="9">
    <source>
        <dbReference type="ARBA" id="ARBA00083849"/>
    </source>
</evidence>
<evidence type="ECO:0000256" key="3">
    <source>
        <dbReference type="ARBA" id="ARBA00011881"/>
    </source>
</evidence>
<dbReference type="InterPro" id="IPR015421">
    <property type="entry name" value="PyrdxlP-dep_Trfase_major"/>
</dbReference>
<reference evidence="12 13" key="1">
    <citation type="journal article" date="2013" name="J. Bacteriol.">
        <title>Complete Genome Sequence of the Frog Pathogen Mycobacterium ulcerans Ecovar Liflandii.</title>
        <authorList>
            <person name="Tobias N.J."/>
            <person name="Doig K.D."/>
            <person name="Medema M.H."/>
            <person name="Chen H."/>
            <person name="Haring V."/>
            <person name="Moore R."/>
            <person name="Seemann T."/>
            <person name="Stinear T.P."/>
        </authorList>
    </citation>
    <scope>NUCLEOTIDE SEQUENCE [LARGE SCALE GENOMIC DNA]</scope>
    <source>
        <strain evidence="12 13">128FXT</strain>
    </source>
</reference>
<evidence type="ECO:0000256" key="7">
    <source>
        <dbReference type="ARBA" id="ARBA00066530"/>
    </source>
</evidence>
<feature type="modified residue" description="N6-(pyridoxal phosphate)lysine" evidence="10">
    <location>
        <position position="208"/>
    </location>
</feature>
<dbReference type="HOGENOM" id="CLU_018986_2_0_11"/>
<dbReference type="InterPro" id="IPR015422">
    <property type="entry name" value="PyrdxlP-dep_Trfase_small"/>
</dbReference>
<gene>
    <name evidence="12" type="primary">metB</name>
    <name evidence="12" type="ordered locus">MULP_04603</name>
</gene>
<dbReference type="PATRIC" id="fig|459424.11.peg.4741"/>
<keyword evidence="5" id="KW-0028">Amino-acid biosynthesis</keyword>
<dbReference type="InterPro" id="IPR054542">
    <property type="entry name" value="Cys_met_metab_PP"/>
</dbReference>
<comment type="subunit">
    <text evidence="3">Homotetramer.</text>
</comment>
<dbReference type="NCBIfam" id="NF005871">
    <property type="entry name" value="PRK07811.1"/>
    <property type="match status" value="1"/>
</dbReference>
<dbReference type="PIRSF" id="PIRSF001434">
    <property type="entry name" value="CGS"/>
    <property type="match status" value="1"/>
</dbReference>
<dbReference type="InterPro" id="IPR000277">
    <property type="entry name" value="Cys/Met-Metab_PyrdxlP-dep_enz"/>
</dbReference>
<dbReference type="Proteomes" id="UP000011157">
    <property type="component" value="Chromosome"/>
</dbReference>
<proteinExistence type="inferred from homology"/>
<dbReference type="GO" id="GO:0009086">
    <property type="term" value="P:methionine biosynthetic process"/>
    <property type="evidence" value="ECO:0007669"/>
    <property type="project" value="UniProtKB-KW"/>
</dbReference>
<evidence type="ECO:0000256" key="6">
    <source>
        <dbReference type="ARBA" id="ARBA00051441"/>
    </source>
</evidence>
<dbReference type="GO" id="GO:0003962">
    <property type="term" value="F:cystathionine gamma-synthase activity"/>
    <property type="evidence" value="ECO:0007669"/>
    <property type="project" value="UniProtKB-EC"/>
</dbReference>
<dbReference type="Pfam" id="PF01053">
    <property type="entry name" value="Cys_Met_Meta_PP"/>
    <property type="match status" value="1"/>
</dbReference>
<comment type="similarity">
    <text evidence="2 11">Belongs to the trans-sulfuration enzymes family.</text>
</comment>
<keyword evidence="4 10" id="KW-0663">Pyridoxal phosphate</keyword>
<dbReference type="GO" id="GO:0019343">
    <property type="term" value="P:cysteine biosynthetic process via cystathionine"/>
    <property type="evidence" value="ECO:0007669"/>
    <property type="project" value="TreeGrafter"/>
</dbReference>
<evidence type="ECO:0000256" key="5">
    <source>
        <dbReference type="ARBA" id="ARBA00023167"/>
    </source>
</evidence>
<dbReference type="GO" id="GO:0004123">
    <property type="term" value="F:cystathionine gamma-lyase activity"/>
    <property type="evidence" value="ECO:0007669"/>
    <property type="project" value="TreeGrafter"/>
</dbReference>
<dbReference type="RefSeq" id="WP_015356915.1">
    <property type="nucleotide sequence ID" value="NC_020133.1"/>
</dbReference>
<dbReference type="KEGG" id="mli:MULP_04603"/>
<dbReference type="GO" id="GO:0019346">
    <property type="term" value="P:transsulfuration"/>
    <property type="evidence" value="ECO:0007669"/>
    <property type="project" value="InterPro"/>
</dbReference>
<dbReference type="GO" id="GO:0030170">
    <property type="term" value="F:pyridoxal phosphate binding"/>
    <property type="evidence" value="ECO:0007669"/>
    <property type="project" value="InterPro"/>
</dbReference>
<keyword evidence="12" id="KW-0808">Transferase</keyword>
<dbReference type="PROSITE" id="PS00868">
    <property type="entry name" value="CYS_MET_METAB_PP"/>
    <property type="match status" value="1"/>
</dbReference>
<dbReference type="FunFam" id="3.90.1150.10:FF:000008">
    <property type="entry name" value="Cystathionine gamma-synthase"/>
    <property type="match status" value="1"/>
</dbReference>
<evidence type="ECO:0000313" key="12">
    <source>
        <dbReference type="EMBL" id="AGC64134.1"/>
    </source>
</evidence>
<dbReference type="Gene3D" id="3.40.640.10">
    <property type="entry name" value="Type I PLP-dependent aspartate aminotransferase-like (Major domain)"/>
    <property type="match status" value="1"/>
</dbReference>
<dbReference type="EMBL" id="CP003899">
    <property type="protein sequence ID" value="AGC64134.1"/>
    <property type="molecule type" value="Genomic_DNA"/>
</dbReference>
<evidence type="ECO:0000256" key="10">
    <source>
        <dbReference type="PIRSR" id="PIRSR001434-2"/>
    </source>
</evidence>
<dbReference type="PANTHER" id="PTHR11808">
    <property type="entry name" value="TRANS-SULFURATION ENZYME FAMILY MEMBER"/>
    <property type="match status" value="1"/>
</dbReference>
<dbReference type="FunFam" id="3.40.640.10:FF:000009">
    <property type="entry name" value="Cystathionine gamma-synthase homolog"/>
    <property type="match status" value="1"/>
</dbReference>
<comment type="cofactor">
    <cofactor evidence="1 11">
        <name>pyridoxal 5'-phosphate</name>
        <dbReference type="ChEBI" id="CHEBI:597326"/>
    </cofactor>
</comment>
<evidence type="ECO:0000256" key="8">
    <source>
        <dbReference type="ARBA" id="ARBA00068008"/>
    </source>
</evidence>
<keyword evidence="5" id="KW-0486">Methionine biosynthesis</keyword>
<keyword evidence="13" id="KW-1185">Reference proteome</keyword>
<sequence>MKDDHKAQHRFAGLATRAIHSGYRPDPATGAVNAPIYASSTFAQDGVGGLRGGYEYARTGSPTRTALEAALAAVEDAAFGRAFSSGMAAADCALRAMLRPGDHVVIPDDAYGGTFRLIDKVFTGWNVEYTPVALADLDAVRAAIRPTTRLIWVETPTNPLLSIADIAGIAQLGADSSAKVLVDNTFASPALQQPLSLGADVVLHSTTKYIGGHSDVVGGALVTNDEELDQSFAFLQNGAGAVPGPFDVYLTMRGLKTLVLRMQRHSENAAAVAEFLAEHPAISTVLYPGLPSHPGHAVAARQMRGFGGMVSVRMRAGRTAAEQLCAKTNIFILAESLGGVESLIEHPSAMTHASTAGSQLEVPDDLVRLSVGIEDVADLLDDLKQALG</sequence>
<dbReference type="CDD" id="cd00614">
    <property type="entry name" value="CGS_like"/>
    <property type="match status" value="1"/>
</dbReference>
<dbReference type="SUPFAM" id="SSF53383">
    <property type="entry name" value="PLP-dependent transferases"/>
    <property type="match status" value="1"/>
</dbReference>